<dbReference type="AlphaFoldDB" id="A0AAD8HY27"/>
<evidence type="ECO:0000256" key="1">
    <source>
        <dbReference type="ARBA" id="ARBA00004123"/>
    </source>
</evidence>
<gene>
    <name evidence="7" type="ORF">POM88_030696</name>
</gene>
<dbReference type="GO" id="GO:0003700">
    <property type="term" value="F:DNA-binding transcription factor activity"/>
    <property type="evidence" value="ECO:0007669"/>
    <property type="project" value="TreeGrafter"/>
</dbReference>
<sequence length="149" mass="16935">MHGLRGIDTGVRLNSISSFEVQSHPNWRIRPMEFLLKGRGSNKRRKIAQDTEPDDVKRAADPVEPTKHNSEIQKKGDQNRDLNTNKPSEEHGKPATNSHSLVERVRSEKISERMKYLHDLVPGCSKVTGKAVMLDKIINYVQSLQQVEV</sequence>
<dbReference type="InterPro" id="IPR011598">
    <property type="entry name" value="bHLH_dom"/>
</dbReference>
<evidence type="ECO:0000313" key="7">
    <source>
        <dbReference type="EMBL" id="KAK1374503.1"/>
    </source>
</evidence>
<evidence type="ECO:0000313" key="8">
    <source>
        <dbReference type="Proteomes" id="UP001237642"/>
    </source>
</evidence>
<dbReference type="GO" id="GO:0046983">
    <property type="term" value="F:protein dimerization activity"/>
    <property type="evidence" value="ECO:0007669"/>
    <property type="project" value="InterPro"/>
</dbReference>
<feature type="domain" description="BHLH" evidence="6">
    <location>
        <begin position="94"/>
        <end position="144"/>
    </location>
</feature>
<evidence type="ECO:0000256" key="5">
    <source>
        <dbReference type="SAM" id="MobiDB-lite"/>
    </source>
</evidence>
<evidence type="ECO:0000256" key="2">
    <source>
        <dbReference type="ARBA" id="ARBA00023015"/>
    </source>
</evidence>
<name>A0AAD8HY27_9APIA</name>
<dbReference type="Pfam" id="PF00010">
    <property type="entry name" value="HLH"/>
    <property type="match status" value="1"/>
</dbReference>
<evidence type="ECO:0000256" key="3">
    <source>
        <dbReference type="ARBA" id="ARBA00023163"/>
    </source>
</evidence>
<dbReference type="PANTHER" id="PTHR12565:SF184">
    <property type="entry name" value="BHLH TRANSCRIPTION FACTOR"/>
    <property type="match status" value="1"/>
</dbReference>
<dbReference type="PROSITE" id="PS50888">
    <property type="entry name" value="BHLH"/>
    <property type="match status" value="1"/>
</dbReference>
<dbReference type="PANTHER" id="PTHR12565">
    <property type="entry name" value="STEROL REGULATORY ELEMENT-BINDING PROTEIN"/>
    <property type="match status" value="1"/>
</dbReference>
<keyword evidence="2" id="KW-0805">Transcription regulation</keyword>
<protein>
    <submittedName>
        <fullName evidence="7">Transcription factor bHLH74-like</fullName>
    </submittedName>
</protein>
<organism evidence="7 8">
    <name type="scientific">Heracleum sosnowskyi</name>
    <dbReference type="NCBI Taxonomy" id="360622"/>
    <lineage>
        <taxon>Eukaryota</taxon>
        <taxon>Viridiplantae</taxon>
        <taxon>Streptophyta</taxon>
        <taxon>Embryophyta</taxon>
        <taxon>Tracheophyta</taxon>
        <taxon>Spermatophyta</taxon>
        <taxon>Magnoliopsida</taxon>
        <taxon>eudicotyledons</taxon>
        <taxon>Gunneridae</taxon>
        <taxon>Pentapetalae</taxon>
        <taxon>asterids</taxon>
        <taxon>campanulids</taxon>
        <taxon>Apiales</taxon>
        <taxon>Apiaceae</taxon>
        <taxon>Apioideae</taxon>
        <taxon>apioid superclade</taxon>
        <taxon>Tordylieae</taxon>
        <taxon>Tordyliinae</taxon>
        <taxon>Heracleum</taxon>
    </lineage>
</organism>
<keyword evidence="3" id="KW-0804">Transcription</keyword>
<comment type="subcellular location">
    <subcellularLocation>
        <location evidence="1">Nucleus</location>
    </subcellularLocation>
</comment>
<keyword evidence="8" id="KW-1185">Reference proteome</keyword>
<dbReference type="Gene3D" id="4.10.280.10">
    <property type="entry name" value="Helix-loop-helix DNA-binding domain"/>
    <property type="match status" value="1"/>
</dbReference>
<accession>A0AAD8HY27</accession>
<dbReference type="SUPFAM" id="SSF47459">
    <property type="entry name" value="HLH, helix-loop-helix DNA-binding domain"/>
    <property type="match status" value="1"/>
</dbReference>
<feature type="region of interest" description="Disordered" evidence="5">
    <location>
        <begin position="38"/>
        <end position="107"/>
    </location>
</feature>
<evidence type="ECO:0000259" key="6">
    <source>
        <dbReference type="PROSITE" id="PS50888"/>
    </source>
</evidence>
<reference evidence="7" key="2">
    <citation type="submission" date="2023-05" db="EMBL/GenBank/DDBJ databases">
        <authorList>
            <person name="Schelkunov M.I."/>
        </authorList>
    </citation>
    <scope>NUCLEOTIDE SEQUENCE</scope>
    <source>
        <strain evidence="7">Hsosn_3</strain>
        <tissue evidence="7">Leaf</tissue>
    </source>
</reference>
<keyword evidence="4" id="KW-0539">Nucleus</keyword>
<dbReference type="InterPro" id="IPR024097">
    <property type="entry name" value="bHLH_ZIP_TF"/>
</dbReference>
<proteinExistence type="predicted"/>
<evidence type="ECO:0000256" key="4">
    <source>
        <dbReference type="ARBA" id="ARBA00023242"/>
    </source>
</evidence>
<dbReference type="InterPro" id="IPR036638">
    <property type="entry name" value="HLH_DNA-bd_sf"/>
</dbReference>
<dbReference type="EMBL" id="JAUIZM010000007">
    <property type="protein sequence ID" value="KAK1374503.1"/>
    <property type="molecule type" value="Genomic_DNA"/>
</dbReference>
<dbReference type="Proteomes" id="UP001237642">
    <property type="component" value="Unassembled WGS sequence"/>
</dbReference>
<comment type="caution">
    <text evidence="7">The sequence shown here is derived from an EMBL/GenBank/DDBJ whole genome shotgun (WGS) entry which is preliminary data.</text>
</comment>
<reference evidence="7" key="1">
    <citation type="submission" date="2023-02" db="EMBL/GenBank/DDBJ databases">
        <title>Genome of toxic invasive species Heracleum sosnowskyi carries increased number of genes despite the absence of recent whole-genome duplications.</title>
        <authorList>
            <person name="Schelkunov M."/>
            <person name="Shtratnikova V."/>
            <person name="Makarenko M."/>
            <person name="Klepikova A."/>
            <person name="Omelchenko D."/>
            <person name="Novikova G."/>
            <person name="Obukhova E."/>
            <person name="Bogdanov V."/>
            <person name="Penin A."/>
            <person name="Logacheva M."/>
        </authorList>
    </citation>
    <scope>NUCLEOTIDE SEQUENCE</scope>
    <source>
        <strain evidence="7">Hsosn_3</strain>
        <tissue evidence="7">Leaf</tissue>
    </source>
</reference>
<feature type="compositionally biased region" description="Basic and acidic residues" evidence="5">
    <location>
        <begin position="54"/>
        <end position="80"/>
    </location>
</feature>
<dbReference type="GO" id="GO:0005634">
    <property type="term" value="C:nucleus"/>
    <property type="evidence" value="ECO:0007669"/>
    <property type="project" value="UniProtKB-SubCell"/>
</dbReference>